<reference evidence="2 3" key="1">
    <citation type="submission" date="2024-07" db="EMBL/GenBank/DDBJ databases">
        <authorList>
            <person name="Dulla G.F.J."/>
            <person name="Delorm J.G."/>
        </authorList>
    </citation>
    <scope>NUCLEOTIDE SEQUENCE [LARGE SCALE GENOMIC DNA]</scope>
    <source>
        <strain evidence="2 3">JGD 233</strain>
    </source>
</reference>
<dbReference type="Proteomes" id="UP001554567">
    <property type="component" value="Unassembled WGS sequence"/>
</dbReference>
<feature type="compositionally biased region" description="Basic and acidic residues" evidence="1">
    <location>
        <begin position="151"/>
        <end position="163"/>
    </location>
</feature>
<proteinExistence type="predicted"/>
<comment type="caution">
    <text evidence="2">The sequence shown here is derived from an EMBL/GenBank/DDBJ whole genome shotgun (WGS) entry which is preliminary data.</text>
</comment>
<accession>A0ABV3MXV7</accession>
<name>A0ABV3MXV7_9GAMM</name>
<evidence type="ECO:0000256" key="1">
    <source>
        <dbReference type="SAM" id="MobiDB-lite"/>
    </source>
</evidence>
<dbReference type="RefSeq" id="WP_367166748.1">
    <property type="nucleotide sequence ID" value="NZ_JBFKZN010000002.1"/>
</dbReference>
<dbReference type="EMBL" id="JBFKZN010000002">
    <property type="protein sequence ID" value="MEW5288387.1"/>
    <property type="molecule type" value="Genomic_DNA"/>
</dbReference>
<keyword evidence="3" id="KW-1185">Reference proteome</keyword>
<sequence length="211" mass="23163">MFAQKENKTRRATNSSAHNKYNVKQRVHLSAARPESVLHQKLQDHLHNSKLSANAYGVMQLSRDIAQRNWRTVNQYSRDQAENVARQFLRAGYTAEEAGRMIVPLIDRLGHGEQVFAHGSGGSDSGTQGDTMERIRSCVNDLLEWVRANPKPKEEKKSADKNHYQGGNGGGKGGKGGKKDDASDGGGDKPIGTGHLASWITGVPAWFSKKT</sequence>
<evidence type="ECO:0000313" key="3">
    <source>
        <dbReference type="Proteomes" id="UP001554567"/>
    </source>
</evidence>
<protein>
    <submittedName>
        <fullName evidence="2">Uncharacterized protein</fullName>
    </submittedName>
</protein>
<evidence type="ECO:0000313" key="2">
    <source>
        <dbReference type="EMBL" id="MEW5288387.1"/>
    </source>
</evidence>
<organism evidence="2 3">
    <name type="scientific">Erwinia papayae</name>
    <dbReference type="NCBI Taxonomy" id="206499"/>
    <lineage>
        <taxon>Bacteria</taxon>
        <taxon>Pseudomonadati</taxon>
        <taxon>Pseudomonadota</taxon>
        <taxon>Gammaproteobacteria</taxon>
        <taxon>Enterobacterales</taxon>
        <taxon>Erwiniaceae</taxon>
        <taxon>Erwinia</taxon>
    </lineage>
</organism>
<gene>
    <name evidence="2" type="ORF">ABW286_04200</name>
</gene>
<feature type="region of interest" description="Disordered" evidence="1">
    <location>
        <begin position="149"/>
        <end position="196"/>
    </location>
</feature>
<feature type="region of interest" description="Disordered" evidence="1">
    <location>
        <begin position="1"/>
        <end position="20"/>
    </location>
</feature>